<comment type="caution">
    <text evidence="2">The sequence shown here is derived from an EMBL/GenBank/DDBJ whole genome shotgun (WGS) entry which is preliminary data.</text>
</comment>
<sequence>MTASDSEGSLYEPEMSPPINAASEASRHQPGRSARDLASHLDFSSDAATPYTDSAAQSGLPTGANTSAVGTPAGSDTGFDDGDDSAAMLTTAEQTPDPQPQPVKRSKALNFLKKKEPKTSVTIKGITYQIRDEEIQLPDDPRGEAKVDANGNLLGGEARFGRQWKVHTFTSPLRPNPNKVYILSIDAARAAGFRDSLYFFRRNPMINKLTCVQEEKDRLIELGRLSGNLKSRAVTMVSARNVFKVMGATFVANEEKSIAAGHKPGEPAFIEAYDPDKDTGTLATSKGNAPPGATTLGLNHLIGHPGKPKLPGSELITSTVGGTLPTFGPVGTLPFGRAWDPVARKAKPAAHLTVENWMLEYARMIRDENTKFVSIRRGNVGQVQVGLNVEENEEDCYEMVEEEYTDDEDVESLAAAVKPEPTPGPAMPDAAPQPMQVDPAFASQPAAATPSIPTEFPGLPALPPLASTSSAAPSPLSHGHLPPLHAPPPAAAPTPPPPRPKKRRMVRSYVPIRGLYDPETNVPHVYQATQARNVVAYERASKYPRLEGDEVSPPTPARASATSSEDADSARRRAAARAGIASVDVLSDERAWSLETGGRSIDDAIEGRRGREPLMPGMWDFLELARKEGIPV</sequence>
<feature type="compositionally biased region" description="Polar residues" evidence="1">
    <location>
        <begin position="51"/>
        <end position="69"/>
    </location>
</feature>
<keyword evidence="3" id="KW-1185">Reference proteome</keyword>
<name>A0A2S5BDA0_9BASI</name>
<dbReference type="OrthoDB" id="5598844at2759"/>
<evidence type="ECO:0000256" key="1">
    <source>
        <dbReference type="SAM" id="MobiDB-lite"/>
    </source>
</evidence>
<dbReference type="InterPro" id="IPR013933">
    <property type="entry name" value="CRC_Rsc7/Swp82"/>
</dbReference>
<protein>
    <submittedName>
        <fullName evidence="2">Uncharacterized protein</fullName>
    </submittedName>
</protein>
<feature type="region of interest" description="Disordered" evidence="1">
    <location>
        <begin position="1"/>
        <end position="85"/>
    </location>
</feature>
<accession>A0A2S5BDA0</accession>
<dbReference type="EMBL" id="PJQD01000022">
    <property type="protein sequence ID" value="POY74733.1"/>
    <property type="molecule type" value="Genomic_DNA"/>
</dbReference>
<evidence type="ECO:0000313" key="2">
    <source>
        <dbReference type="EMBL" id="POY74733.1"/>
    </source>
</evidence>
<feature type="compositionally biased region" description="Low complexity" evidence="1">
    <location>
        <begin position="464"/>
        <end position="483"/>
    </location>
</feature>
<feature type="compositionally biased region" description="Pro residues" evidence="1">
    <location>
        <begin position="484"/>
        <end position="498"/>
    </location>
</feature>
<reference evidence="2 3" key="1">
    <citation type="journal article" date="2018" name="Front. Microbiol.">
        <title>Prospects for Fungal Bioremediation of Acidic Radioactive Waste Sites: Characterization and Genome Sequence of Rhodotorula taiwanensis MD1149.</title>
        <authorList>
            <person name="Tkavc R."/>
            <person name="Matrosova V.Y."/>
            <person name="Grichenko O.E."/>
            <person name="Gostincar C."/>
            <person name="Volpe R.P."/>
            <person name="Klimenkova P."/>
            <person name="Gaidamakova E.K."/>
            <person name="Zhou C.E."/>
            <person name="Stewart B.J."/>
            <person name="Lyman M.G."/>
            <person name="Malfatti S.A."/>
            <person name="Rubinfeld B."/>
            <person name="Courtot M."/>
            <person name="Singh J."/>
            <person name="Dalgard C.L."/>
            <person name="Hamilton T."/>
            <person name="Frey K.G."/>
            <person name="Gunde-Cimerman N."/>
            <person name="Dugan L."/>
            <person name="Daly M.J."/>
        </authorList>
    </citation>
    <scope>NUCLEOTIDE SEQUENCE [LARGE SCALE GENOMIC DNA]</scope>
    <source>
        <strain evidence="2 3">MD1149</strain>
    </source>
</reference>
<evidence type="ECO:0000313" key="3">
    <source>
        <dbReference type="Proteomes" id="UP000237144"/>
    </source>
</evidence>
<feature type="compositionally biased region" description="Low complexity" evidence="1">
    <location>
        <begin position="427"/>
        <end position="436"/>
    </location>
</feature>
<dbReference type="STRING" id="741276.A0A2S5BDA0"/>
<dbReference type="Proteomes" id="UP000237144">
    <property type="component" value="Unassembled WGS sequence"/>
</dbReference>
<dbReference type="Pfam" id="PF08624">
    <property type="entry name" value="CRC_subunit"/>
    <property type="match status" value="1"/>
</dbReference>
<feature type="region of interest" description="Disordered" evidence="1">
    <location>
        <begin position="545"/>
        <end position="573"/>
    </location>
</feature>
<dbReference type="AlphaFoldDB" id="A0A2S5BDA0"/>
<proteinExistence type="predicted"/>
<feature type="region of interest" description="Disordered" evidence="1">
    <location>
        <begin position="418"/>
        <end position="503"/>
    </location>
</feature>
<organism evidence="2 3">
    <name type="scientific">Rhodotorula taiwanensis</name>
    <dbReference type="NCBI Taxonomy" id="741276"/>
    <lineage>
        <taxon>Eukaryota</taxon>
        <taxon>Fungi</taxon>
        <taxon>Dikarya</taxon>
        <taxon>Basidiomycota</taxon>
        <taxon>Pucciniomycotina</taxon>
        <taxon>Microbotryomycetes</taxon>
        <taxon>Sporidiobolales</taxon>
        <taxon>Sporidiobolaceae</taxon>
        <taxon>Rhodotorula</taxon>
    </lineage>
</organism>
<gene>
    <name evidence="2" type="ORF">BMF94_2209</name>
</gene>